<proteinExistence type="predicted"/>
<gene>
    <name evidence="1" type="ORF">NQ317_018737</name>
</gene>
<name>A0ABQ9IQY1_9CUCU</name>
<dbReference type="EMBL" id="JAPWTJ010003844">
    <property type="protein sequence ID" value="KAJ8951257.1"/>
    <property type="molecule type" value="Genomic_DNA"/>
</dbReference>
<accession>A0ABQ9IQY1</accession>
<evidence type="ECO:0000313" key="2">
    <source>
        <dbReference type="Proteomes" id="UP001162164"/>
    </source>
</evidence>
<evidence type="ECO:0000313" key="1">
    <source>
        <dbReference type="EMBL" id="KAJ8951257.1"/>
    </source>
</evidence>
<sequence length="66" mass="7354">MYVPCSDQVSPSARDIIPLDLMTPVTLLIIELLPHGYFPIVTNNRPTYTKRRYIPSSMNASSSACP</sequence>
<keyword evidence="2" id="KW-1185">Reference proteome</keyword>
<protein>
    <submittedName>
        <fullName evidence="1">Uncharacterized protein</fullName>
    </submittedName>
</protein>
<organism evidence="1 2">
    <name type="scientific">Molorchus minor</name>
    <dbReference type="NCBI Taxonomy" id="1323400"/>
    <lineage>
        <taxon>Eukaryota</taxon>
        <taxon>Metazoa</taxon>
        <taxon>Ecdysozoa</taxon>
        <taxon>Arthropoda</taxon>
        <taxon>Hexapoda</taxon>
        <taxon>Insecta</taxon>
        <taxon>Pterygota</taxon>
        <taxon>Neoptera</taxon>
        <taxon>Endopterygota</taxon>
        <taxon>Coleoptera</taxon>
        <taxon>Polyphaga</taxon>
        <taxon>Cucujiformia</taxon>
        <taxon>Chrysomeloidea</taxon>
        <taxon>Cerambycidae</taxon>
        <taxon>Lamiinae</taxon>
        <taxon>Monochamini</taxon>
        <taxon>Molorchus</taxon>
    </lineage>
</organism>
<reference evidence="1" key="1">
    <citation type="journal article" date="2023" name="Insect Mol. Biol.">
        <title>Genome sequencing provides insights into the evolution of gene families encoding plant cell wall-degrading enzymes in longhorned beetles.</title>
        <authorList>
            <person name="Shin N.R."/>
            <person name="Okamura Y."/>
            <person name="Kirsch R."/>
            <person name="Pauchet Y."/>
        </authorList>
    </citation>
    <scope>NUCLEOTIDE SEQUENCE</scope>
    <source>
        <strain evidence="1">MMC_N1</strain>
    </source>
</reference>
<dbReference type="Proteomes" id="UP001162164">
    <property type="component" value="Unassembled WGS sequence"/>
</dbReference>
<comment type="caution">
    <text evidence="1">The sequence shown here is derived from an EMBL/GenBank/DDBJ whole genome shotgun (WGS) entry which is preliminary data.</text>
</comment>